<reference evidence="17" key="2">
    <citation type="submission" date="2025-09" db="UniProtKB">
        <authorList>
            <consortium name="Ensembl"/>
        </authorList>
    </citation>
    <scope>IDENTIFICATION</scope>
</reference>
<feature type="transmembrane region" description="Helical" evidence="14">
    <location>
        <begin position="138"/>
        <end position="163"/>
    </location>
</feature>
<dbReference type="FunFam" id="1.20.1070.10:FF:000038">
    <property type="entry name" value="Muscarinic acetylcholine receptor"/>
    <property type="match status" value="1"/>
</dbReference>
<evidence type="ECO:0000313" key="17">
    <source>
        <dbReference type="Ensembl" id="ENSPTXP00000017336.1"/>
    </source>
</evidence>
<keyword evidence="2" id="KW-0597">Phosphoprotein</keyword>
<reference evidence="17" key="1">
    <citation type="submission" date="2025-08" db="UniProtKB">
        <authorList>
            <consortium name="Ensembl"/>
        </authorList>
    </citation>
    <scope>IDENTIFICATION</scope>
</reference>
<keyword evidence="4 14" id="KW-1133">Transmembrane helix</keyword>
<evidence type="ECO:0000256" key="7">
    <source>
        <dbReference type="ARBA" id="ARBA00023136"/>
    </source>
</evidence>
<proteinExistence type="inferred from homology"/>
<feature type="transmembrane region" description="Helical" evidence="14">
    <location>
        <begin position="388"/>
        <end position="406"/>
    </location>
</feature>
<dbReference type="Ensembl" id="ENSPTXT00000017860.1">
    <property type="protein sequence ID" value="ENSPTXP00000017336.1"/>
    <property type="gene ID" value="ENSPTXG00000011936.1"/>
</dbReference>
<dbReference type="PROSITE" id="PS00237">
    <property type="entry name" value="G_PROTEIN_RECEP_F1_1"/>
    <property type="match status" value="1"/>
</dbReference>
<dbReference type="Proteomes" id="UP000472273">
    <property type="component" value="Unplaced"/>
</dbReference>
<dbReference type="GeneTree" id="ENSGT00940000160394"/>
<dbReference type="GO" id="GO:0007187">
    <property type="term" value="P:G protein-coupled receptor signaling pathway, coupled to cyclic nucleotide second messenger"/>
    <property type="evidence" value="ECO:0007669"/>
    <property type="project" value="TreeGrafter"/>
</dbReference>
<feature type="compositionally biased region" description="Basic and acidic residues" evidence="15">
    <location>
        <begin position="255"/>
        <end position="264"/>
    </location>
</feature>
<dbReference type="InterPro" id="IPR001432">
    <property type="entry name" value="Musac_Ach_M4_rcpt"/>
</dbReference>
<accession>A0A670Z8F2</accession>
<keyword evidence="10" id="KW-0325">Glycoprotein</keyword>
<comment type="subcellular location">
    <subcellularLocation>
        <location evidence="14">Cell membrane</location>
        <topology evidence="14">Multi-pass membrane protein</topology>
    </subcellularLocation>
    <subcellularLocation>
        <location evidence="14">Postsynaptic cell membrane</location>
        <topology evidence="14">Multi-pass membrane protein</topology>
    </subcellularLocation>
</comment>
<evidence type="ECO:0000256" key="15">
    <source>
        <dbReference type="SAM" id="MobiDB-lite"/>
    </source>
</evidence>
<comment type="caution">
    <text evidence="14">Lacks conserved residue(s) required for the propagation of feature annotation.</text>
</comment>
<feature type="transmembrane region" description="Helical" evidence="14">
    <location>
        <begin position="58"/>
        <end position="81"/>
    </location>
</feature>
<dbReference type="AlphaFoldDB" id="A0A670Z8F2"/>
<evidence type="ECO:0000256" key="8">
    <source>
        <dbReference type="ARBA" id="ARBA00023157"/>
    </source>
</evidence>
<gene>
    <name evidence="17" type="primary">CHRM4</name>
</gene>
<evidence type="ECO:0000256" key="5">
    <source>
        <dbReference type="ARBA" id="ARBA00023018"/>
    </source>
</evidence>
<dbReference type="FunFam" id="1.20.1070.10:FF:000041">
    <property type="entry name" value="Muscarinic acetylcholine receptor"/>
    <property type="match status" value="1"/>
</dbReference>
<dbReference type="PROSITE" id="PS50262">
    <property type="entry name" value="G_PROTEIN_RECEP_F1_2"/>
    <property type="match status" value="1"/>
</dbReference>
<evidence type="ECO:0000313" key="18">
    <source>
        <dbReference type="Proteomes" id="UP000472273"/>
    </source>
</evidence>
<keyword evidence="12 14" id="KW-0628">Postsynaptic cell membrane</keyword>
<evidence type="ECO:0000256" key="1">
    <source>
        <dbReference type="ARBA" id="ARBA00022475"/>
    </source>
</evidence>
<feature type="transmembrane region" description="Helical" evidence="14">
    <location>
        <begin position="22"/>
        <end position="46"/>
    </location>
</feature>
<keyword evidence="3 13" id="KW-0812">Transmembrane</keyword>
<evidence type="ECO:0000256" key="2">
    <source>
        <dbReference type="ARBA" id="ARBA00022553"/>
    </source>
</evidence>
<evidence type="ECO:0000256" key="4">
    <source>
        <dbReference type="ARBA" id="ARBA00022989"/>
    </source>
</evidence>
<dbReference type="SUPFAM" id="SSF81321">
    <property type="entry name" value="Family A G protein-coupled receptor-like"/>
    <property type="match status" value="1"/>
</dbReference>
<feature type="domain" description="G-protein coupled receptors family 1 profile" evidence="16">
    <location>
        <begin position="38"/>
        <end position="443"/>
    </location>
</feature>
<sequence length="468" mass="52789">MANFTKANFTEENTKYKIVEMIFIATVTGSLSLVTVVGNILVMLSIKVNRQLQTVNNYFLFSLACADLIIGIFSMNLYTVYIVKGYWPLGAVVCDLWLALDYVVSNASVMNLLIISFDRYFCVTKPLTYPARRTTKMAGLMIAVAWISSFILWAPAILFWQFIVGERTVPEGECYIQFLSNPAVTFGTAIAAFYLPVVIMTVLYIHISLASRSRVRRHKPESKKEKRTKPLSFLKSPLVKQNNNNTPKKVVEVKEEAKNGKVEEQPLQPSETTGHQEEKETSNESSTVSITQTNKEKQGLEIVPADTGESPAHPRINPASKWSKIKIVTKQTGTECVTAIEIVADKETNSTPITLSNSRPANVARKFASIARSQVRKKRQMAAREKKVTRTIFAILLAFILTWTPYNVMVLINTFCNYCVPETVWSIGYWLCYVNSTINPACYALCNATFKKTFKHLLMCQYRNIARD</sequence>
<evidence type="ECO:0000256" key="9">
    <source>
        <dbReference type="ARBA" id="ARBA00023170"/>
    </source>
</evidence>
<dbReference type="GO" id="GO:0004993">
    <property type="term" value="F:G protein-coupled serotonin receptor activity"/>
    <property type="evidence" value="ECO:0007669"/>
    <property type="project" value="TreeGrafter"/>
</dbReference>
<dbReference type="SMART" id="SM01381">
    <property type="entry name" value="7TM_GPCR_Srsx"/>
    <property type="match status" value="1"/>
</dbReference>
<keyword evidence="11 13" id="KW-0807">Transducer</keyword>
<dbReference type="CDD" id="cd15298">
    <property type="entry name" value="7tmA_mAChR_M4"/>
    <property type="match status" value="1"/>
</dbReference>
<dbReference type="GO" id="GO:0030425">
    <property type="term" value="C:dendrite"/>
    <property type="evidence" value="ECO:0007669"/>
    <property type="project" value="TreeGrafter"/>
</dbReference>
<keyword evidence="7 14" id="KW-0472">Membrane</keyword>
<dbReference type="PRINTS" id="PR00237">
    <property type="entry name" value="GPCRRHODOPSN"/>
</dbReference>
<keyword evidence="1 14" id="KW-1003">Cell membrane</keyword>
<dbReference type="PANTHER" id="PTHR24247:SF180">
    <property type="entry name" value="MUSCARINIC ACETYLCHOLINE RECEPTOR M4"/>
    <property type="match status" value="1"/>
</dbReference>
<evidence type="ECO:0000256" key="3">
    <source>
        <dbReference type="ARBA" id="ARBA00022692"/>
    </source>
</evidence>
<dbReference type="PANTHER" id="PTHR24247">
    <property type="entry name" value="5-HYDROXYTRYPTAMINE RECEPTOR"/>
    <property type="match status" value="1"/>
</dbReference>
<dbReference type="GO" id="GO:0040012">
    <property type="term" value="P:regulation of locomotion"/>
    <property type="evidence" value="ECO:0007669"/>
    <property type="project" value="InterPro"/>
</dbReference>
<dbReference type="GO" id="GO:0045211">
    <property type="term" value="C:postsynaptic membrane"/>
    <property type="evidence" value="ECO:0007669"/>
    <property type="project" value="UniProtKB-SubCell"/>
</dbReference>
<organism evidence="17 18">
    <name type="scientific">Pseudonaja textilis</name>
    <name type="common">Eastern brown snake</name>
    <dbReference type="NCBI Taxonomy" id="8673"/>
    <lineage>
        <taxon>Eukaryota</taxon>
        <taxon>Metazoa</taxon>
        <taxon>Chordata</taxon>
        <taxon>Craniata</taxon>
        <taxon>Vertebrata</taxon>
        <taxon>Euteleostomi</taxon>
        <taxon>Lepidosauria</taxon>
        <taxon>Squamata</taxon>
        <taxon>Bifurcata</taxon>
        <taxon>Unidentata</taxon>
        <taxon>Episquamata</taxon>
        <taxon>Toxicofera</taxon>
        <taxon>Serpentes</taxon>
        <taxon>Colubroidea</taxon>
        <taxon>Elapidae</taxon>
        <taxon>Hydrophiinae</taxon>
        <taxon>Pseudonaja</taxon>
    </lineage>
</organism>
<dbReference type="PRINTS" id="PR00541">
    <property type="entry name" value="MUSCRINICM4R"/>
</dbReference>
<keyword evidence="18" id="KW-1185">Reference proteome</keyword>
<evidence type="ECO:0000256" key="10">
    <source>
        <dbReference type="ARBA" id="ARBA00023180"/>
    </source>
</evidence>
<name>A0A670Z8F2_PSETE</name>
<dbReference type="InterPro" id="IPR000276">
    <property type="entry name" value="GPCR_Rhodpsn"/>
</dbReference>
<dbReference type="GO" id="GO:0016907">
    <property type="term" value="F:G protein-coupled acetylcholine receptor activity"/>
    <property type="evidence" value="ECO:0007669"/>
    <property type="project" value="UniProtKB-UniRule"/>
</dbReference>
<comment type="similarity">
    <text evidence="14">Belongs to the G-protein coupled receptor 1 family. Muscarinic acetylcholine receptor subfamily.</text>
</comment>
<evidence type="ECO:0000256" key="11">
    <source>
        <dbReference type="ARBA" id="ARBA00023224"/>
    </source>
</evidence>
<dbReference type="InterPro" id="IPR000995">
    <property type="entry name" value="Musac_Ach_rcpt"/>
</dbReference>
<keyword evidence="5 14" id="KW-0770">Synapse</keyword>
<dbReference type="GO" id="GO:0007197">
    <property type="term" value="P:adenylate cyclase-inhibiting G protein-coupled acetylcholine receptor signaling pathway"/>
    <property type="evidence" value="ECO:0007669"/>
    <property type="project" value="Ensembl"/>
</dbReference>
<feature type="transmembrane region" description="Helical" evidence="14">
    <location>
        <begin position="183"/>
        <end position="207"/>
    </location>
</feature>
<evidence type="ECO:0000259" key="16">
    <source>
        <dbReference type="PROSITE" id="PS50262"/>
    </source>
</evidence>
<evidence type="ECO:0000256" key="13">
    <source>
        <dbReference type="RuleBase" id="RU000688"/>
    </source>
</evidence>
<dbReference type="Gene3D" id="1.20.1070.10">
    <property type="entry name" value="Rhodopsin 7-helix transmembrane proteins"/>
    <property type="match status" value="2"/>
</dbReference>
<protein>
    <recommendedName>
        <fullName evidence="14">Muscarinic acetylcholine receptor</fullName>
    </recommendedName>
</protein>
<evidence type="ECO:0000256" key="12">
    <source>
        <dbReference type="ARBA" id="ARBA00023257"/>
    </source>
</evidence>
<dbReference type="PRINTS" id="PR00243">
    <property type="entry name" value="MUSCARINICR"/>
</dbReference>
<feature type="transmembrane region" description="Helical" evidence="14">
    <location>
        <begin position="96"/>
        <end position="117"/>
    </location>
</feature>
<feature type="compositionally biased region" description="Polar residues" evidence="15">
    <location>
        <begin position="283"/>
        <end position="293"/>
    </location>
</feature>
<dbReference type="OMA" id="INTFCNY"/>
<dbReference type="InterPro" id="IPR017452">
    <property type="entry name" value="GPCR_Rhodpsn_7TM"/>
</dbReference>
<feature type="region of interest" description="Disordered" evidence="15">
    <location>
        <begin position="255"/>
        <end position="299"/>
    </location>
</feature>
<dbReference type="Pfam" id="PF00001">
    <property type="entry name" value="7tm_1"/>
    <property type="match status" value="1"/>
</dbReference>
<evidence type="ECO:0000256" key="14">
    <source>
        <dbReference type="RuleBase" id="RU361191"/>
    </source>
</evidence>
<comment type="function">
    <text evidence="14">The muscarinic acetylcholine receptor mediates various cellular responses, including inhibition of adenylate cyclase, breakdown of phosphoinositides and modulation of potassium channels through the action of G proteins.</text>
</comment>
<keyword evidence="6 13" id="KW-0297">G-protein coupled receptor</keyword>
<keyword evidence="8" id="KW-1015">Disulfide bond</keyword>
<evidence type="ECO:0000256" key="6">
    <source>
        <dbReference type="ARBA" id="ARBA00023040"/>
    </source>
</evidence>
<keyword evidence="9 13" id="KW-0675">Receptor</keyword>